<proteinExistence type="predicted"/>
<sequence>MRSNGEAVSLAIEKISYVELLGSLRGVTKRCHVWSRINKMRLSEMHNDHSFAHPHEMLIDFVCARNPILL</sequence>
<keyword evidence="2" id="KW-1185">Reference proteome</keyword>
<name>A0A0D8XP26_DICVI</name>
<organism evidence="1 2">
    <name type="scientific">Dictyocaulus viviparus</name>
    <name type="common">Bovine lungworm</name>
    <dbReference type="NCBI Taxonomy" id="29172"/>
    <lineage>
        <taxon>Eukaryota</taxon>
        <taxon>Metazoa</taxon>
        <taxon>Ecdysozoa</taxon>
        <taxon>Nematoda</taxon>
        <taxon>Chromadorea</taxon>
        <taxon>Rhabditida</taxon>
        <taxon>Rhabditina</taxon>
        <taxon>Rhabditomorpha</taxon>
        <taxon>Strongyloidea</taxon>
        <taxon>Metastrongylidae</taxon>
        <taxon>Dictyocaulus</taxon>
    </lineage>
</organism>
<reference evidence="2" key="2">
    <citation type="journal article" date="2016" name="Sci. Rep.">
        <title>Dictyocaulus viviparus genome, variome and transcriptome elucidate lungworm biology and support future intervention.</title>
        <authorList>
            <person name="McNulty S.N."/>
            <person name="Strube C."/>
            <person name="Rosa B.A."/>
            <person name="Martin J.C."/>
            <person name="Tyagi R."/>
            <person name="Choi Y.J."/>
            <person name="Wang Q."/>
            <person name="Hallsworth Pepin K."/>
            <person name="Zhang X."/>
            <person name="Ozersky P."/>
            <person name="Wilson R.K."/>
            <person name="Sternberg P.W."/>
            <person name="Gasser R.B."/>
            <person name="Mitreva M."/>
        </authorList>
    </citation>
    <scope>NUCLEOTIDE SEQUENCE [LARGE SCALE GENOMIC DNA]</scope>
    <source>
        <strain evidence="2">HannoverDv2000</strain>
    </source>
</reference>
<evidence type="ECO:0000313" key="2">
    <source>
        <dbReference type="Proteomes" id="UP000053766"/>
    </source>
</evidence>
<accession>A0A0D8XP26</accession>
<protein>
    <submittedName>
        <fullName evidence="1">Uncharacterized protein</fullName>
    </submittedName>
</protein>
<reference evidence="1 2" key="1">
    <citation type="submission" date="2013-11" db="EMBL/GenBank/DDBJ databases">
        <title>Draft genome of the bovine lungworm Dictyocaulus viviparus.</title>
        <authorList>
            <person name="Mitreva M."/>
        </authorList>
    </citation>
    <scope>NUCLEOTIDE SEQUENCE [LARGE SCALE GENOMIC DNA]</scope>
    <source>
        <strain evidence="1 2">HannoverDv2000</strain>
    </source>
</reference>
<gene>
    <name evidence="1" type="ORF">DICVIV_08450</name>
</gene>
<dbReference type="AlphaFoldDB" id="A0A0D8XP26"/>
<dbReference type="EMBL" id="KN716404">
    <property type="protein sequence ID" value="KJH45502.1"/>
    <property type="molecule type" value="Genomic_DNA"/>
</dbReference>
<evidence type="ECO:0000313" key="1">
    <source>
        <dbReference type="EMBL" id="KJH45502.1"/>
    </source>
</evidence>
<dbReference type="Proteomes" id="UP000053766">
    <property type="component" value="Unassembled WGS sequence"/>
</dbReference>